<gene>
    <name evidence="1" type="ORF">NTHI1209_00842</name>
</gene>
<organism evidence="1 2">
    <name type="scientific">Haemophilus influenzae</name>
    <dbReference type="NCBI Taxonomy" id="727"/>
    <lineage>
        <taxon>Bacteria</taxon>
        <taxon>Pseudomonadati</taxon>
        <taxon>Pseudomonadota</taxon>
        <taxon>Gammaproteobacteria</taxon>
        <taxon>Pasteurellales</taxon>
        <taxon>Pasteurellaceae</taxon>
        <taxon>Haemophilus</taxon>
    </lineage>
</organism>
<evidence type="ECO:0000313" key="2">
    <source>
        <dbReference type="Proteomes" id="UP000050700"/>
    </source>
</evidence>
<dbReference type="EMBL" id="JMQP01000002">
    <property type="protein sequence ID" value="KIS35238.1"/>
    <property type="molecule type" value="Genomic_DNA"/>
</dbReference>
<dbReference type="AlphaFoldDB" id="A0A158SWJ4"/>
<name>A0A158SWJ4_HAEIF</name>
<evidence type="ECO:0000313" key="1">
    <source>
        <dbReference type="EMBL" id="KIS35238.1"/>
    </source>
</evidence>
<reference evidence="1 2" key="1">
    <citation type="submission" date="2014-05" db="EMBL/GenBank/DDBJ databases">
        <title>Methylome analysis of the phasevarions of Haemophilus influenzae.</title>
        <authorList>
            <person name="Atack J.M."/>
            <person name="Fox K.L."/>
            <person name="Power P.M."/>
            <person name="Clark T."/>
            <person name="Jurcisek J."/>
            <person name="Korlach J."/>
            <person name="Bakaletz L.O."/>
            <person name="Jennings M.P."/>
        </authorList>
    </citation>
    <scope>NUCLEOTIDE SEQUENCE [LARGE SCALE GENOMIC DNA]</scope>
    <source>
        <strain evidence="1 2">1209</strain>
    </source>
</reference>
<dbReference type="PATRIC" id="fig|727.582.peg.772"/>
<comment type="caution">
    <text evidence="1">The sequence shown here is derived from an EMBL/GenBank/DDBJ whole genome shotgun (WGS) entry which is preliminary data.</text>
</comment>
<protein>
    <submittedName>
        <fullName evidence="1">Uncharacterized protein</fullName>
    </submittedName>
</protein>
<sequence length="52" mass="5825">MILLELTFSKKLDLFSSRAELCHSQDSAILVSPECAHGCNNECTHELFFPVV</sequence>
<dbReference type="Proteomes" id="UP000050700">
    <property type="component" value="Unassembled WGS sequence"/>
</dbReference>
<accession>A0A158SWJ4</accession>
<proteinExistence type="predicted"/>